<dbReference type="GO" id="GO:0005829">
    <property type="term" value="C:cytosol"/>
    <property type="evidence" value="ECO:0007669"/>
    <property type="project" value="TreeGrafter"/>
</dbReference>
<dbReference type="InterPro" id="IPR001341">
    <property type="entry name" value="Asp_kinase"/>
</dbReference>
<dbReference type="AlphaFoldDB" id="A0A4S2N5C3"/>
<dbReference type="FunCoup" id="A0A4S2N5C3">
    <property type="interactions" value="296"/>
</dbReference>
<keyword evidence="6" id="KW-0067">ATP-binding</keyword>
<dbReference type="InterPro" id="IPR045865">
    <property type="entry name" value="ACT-like_dom_sf"/>
</dbReference>
<dbReference type="Gene3D" id="3.40.1160.10">
    <property type="entry name" value="Acetylglutamate kinase-like"/>
    <property type="match status" value="1"/>
</dbReference>
<keyword evidence="3 8" id="KW-0808">Transferase</keyword>
<dbReference type="PANTHER" id="PTHR21499">
    <property type="entry name" value="ASPARTATE KINASE"/>
    <property type="match status" value="1"/>
</dbReference>
<keyword evidence="4" id="KW-0547">Nucleotide-binding</keyword>
<gene>
    <name evidence="10" type="ORF">EX30DRAFT_302065</name>
</gene>
<comment type="similarity">
    <text evidence="2 8">Belongs to the aspartokinase family.</text>
</comment>
<dbReference type="GO" id="GO:0009088">
    <property type="term" value="P:threonine biosynthetic process"/>
    <property type="evidence" value="ECO:0007669"/>
    <property type="project" value="UniProtKB-ARBA"/>
</dbReference>
<reference evidence="10 11" key="1">
    <citation type="submission" date="2019-04" db="EMBL/GenBank/DDBJ databases">
        <title>Comparative genomics and transcriptomics to analyze fruiting body development in filamentous ascomycetes.</title>
        <authorList>
            <consortium name="DOE Joint Genome Institute"/>
            <person name="Lutkenhaus R."/>
            <person name="Traeger S."/>
            <person name="Breuer J."/>
            <person name="Kuo A."/>
            <person name="Lipzen A."/>
            <person name="Pangilinan J."/>
            <person name="Dilworth D."/>
            <person name="Sandor L."/>
            <person name="Poggeler S."/>
            <person name="Barry K."/>
            <person name="Grigoriev I.V."/>
            <person name="Nowrousian M."/>
        </authorList>
    </citation>
    <scope>NUCLEOTIDE SEQUENCE [LARGE SCALE GENOMIC DNA]</scope>
    <source>
        <strain evidence="10 11">CBS 389.68</strain>
    </source>
</reference>
<dbReference type="GO" id="GO:0009089">
    <property type="term" value="P:lysine biosynthetic process via diaminopimelate"/>
    <property type="evidence" value="ECO:0007669"/>
    <property type="project" value="InterPro"/>
</dbReference>
<dbReference type="InterPro" id="IPR001048">
    <property type="entry name" value="Asp/Glu/Uridylate_kinase"/>
</dbReference>
<dbReference type="InParanoid" id="A0A4S2N5C3"/>
<evidence type="ECO:0000256" key="7">
    <source>
        <dbReference type="ARBA" id="ARBA00047872"/>
    </source>
</evidence>
<dbReference type="OrthoDB" id="4323675at2759"/>
<feature type="domain" description="ACT" evidence="9">
    <location>
        <begin position="437"/>
        <end position="502"/>
    </location>
</feature>
<dbReference type="GO" id="GO:0071266">
    <property type="term" value="P:'de novo' L-methionine biosynthetic process"/>
    <property type="evidence" value="ECO:0007669"/>
    <property type="project" value="UniProtKB-ARBA"/>
</dbReference>
<dbReference type="EMBL" id="ML220112">
    <property type="protein sequence ID" value="TGZ84479.1"/>
    <property type="molecule type" value="Genomic_DNA"/>
</dbReference>
<evidence type="ECO:0000256" key="2">
    <source>
        <dbReference type="ARBA" id="ARBA00010122"/>
    </source>
</evidence>
<evidence type="ECO:0000256" key="6">
    <source>
        <dbReference type="ARBA" id="ARBA00022840"/>
    </source>
</evidence>
<dbReference type="PROSITE" id="PS00324">
    <property type="entry name" value="ASPARTOKINASE"/>
    <property type="match status" value="1"/>
</dbReference>
<dbReference type="Pfam" id="PF00696">
    <property type="entry name" value="AA_kinase"/>
    <property type="match status" value="1"/>
</dbReference>
<comment type="catalytic activity">
    <reaction evidence="7 8">
        <text>L-aspartate + ATP = 4-phospho-L-aspartate + ADP</text>
        <dbReference type="Rhea" id="RHEA:23776"/>
        <dbReference type="ChEBI" id="CHEBI:29991"/>
        <dbReference type="ChEBI" id="CHEBI:30616"/>
        <dbReference type="ChEBI" id="CHEBI:57535"/>
        <dbReference type="ChEBI" id="CHEBI:456216"/>
        <dbReference type="EC" id="2.7.2.4"/>
    </reaction>
</comment>
<dbReference type="EC" id="2.7.2.4" evidence="8"/>
<dbReference type="GO" id="GO:0004072">
    <property type="term" value="F:aspartate kinase activity"/>
    <property type="evidence" value="ECO:0007669"/>
    <property type="project" value="UniProtKB-EC"/>
</dbReference>
<evidence type="ECO:0000256" key="5">
    <source>
        <dbReference type="ARBA" id="ARBA00022777"/>
    </source>
</evidence>
<organism evidence="10 11">
    <name type="scientific">Ascodesmis nigricans</name>
    <dbReference type="NCBI Taxonomy" id="341454"/>
    <lineage>
        <taxon>Eukaryota</taxon>
        <taxon>Fungi</taxon>
        <taxon>Dikarya</taxon>
        <taxon>Ascomycota</taxon>
        <taxon>Pezizomycotina</taxon>
        <taxon>Pezizomycetes</taxon>
        <taxon>Pezizales</taxon>
        <taxon>Ascodesmidaceae</taxon>
        <taxon>Ascodesmis</taxon>
    </lineage>
</organism>
<accession>A0A4S2N5C3</accession>
<dbReference type="PIRSF" id="PIRSF000726">
    <property type="entry name" value="Asp_kin"/>
    <property type="match status" value="1"/>
</dbReference>
<keyword evidence="11" id="KW-1185">Reference proteome</keyword>
<evidence type="ECO:0000313" key="10">
    <source>
        <dbReference type="EMBL" id="TGZ84479.1"/>
    </source>
</evidence>
<evidence type="ECO:0000259" key="9">
    <source>
        <dbReference type="PROSITE" id="PS51671"/>
    </source>
</evidence>
<dbReference type="PANTHER" id="PTHR21499:SF59">
    <property type="entry name" value="ASPARTOKINASE"/>
    <property type="match status" value="1"/>
</dbReference>
<sequence length="502" mass="54363">MKLRHNPPNAPWVIQKFGGTSIGKFAENIAEKIVRPGTAKDRIAIVCSARSTGTKDEGTTSRLLRAASSALSSTSNHVTVIDEIRADHNAAVASLIKSPHLRSSFSASVDAECARLLSFLSAAQVLDEISPKTQDVIIGAGEKLSCLFMTALLLDRGISAEYVNLENIIPTSVASNPALMLDQDFYESVGKSIYERIQDCGDRIPVVTGFFGTVPGSIITAIGRGYTDLCAALLAVASEARELQIWKEVDGIFTADPRKVPSAQLIPVITPEETAELTYRGSEVIHEMTMDHVIRHRIPIRIKNVMNPSGSGTVVFPNDTLDRAGAVPGSPARRQAACKTLRPRELRPTAVTTKHHITVINIRSNRKSHAHGFLASIFTTLNSYFIPVDLISTSEVHVSLAVHTESPIRAKAVRLAAEELKKYGSVDIIKGMTILAVIGAQMKNMTGIAGKIFKCLGEEGVNIEMISQGSDEINISCVVREEEAIKAMTVLHTRLFLYSGDD</sequence>
<name>A0A4S2N5C3_9PEZI</name>
<proteinExistence type="inferred from homology"/>
<keyword evidence="5 8" id="KW-0418">Kinase</keyword>
<dbReference type="InterPro" id="IPR018042">
    <property type="entry name" value="Aspartate_kinase_CS"/>
</dbReference>
<evidence type="ECO:0000256" key="4">
    <source>
        <dbReference type="ARBA" id="ARBA00022741"/>
    </source>
</evidence>
<dbReference type="NCBIfam" id="TIGR00657">
    <property type="entry name" value="asp_kinases"/>
    <property type="match status" value="1"/>
</dbReference>
<dbReference type="SUPFAM" id="SSF55021">
    <property type="entry name" value="ACT-like"/>
    <property type="match status" value="2"/>
</dbReference>
<dbReference type="Proteomes" id="UP000298138">
    <property type="component" value="Unassembled WGS sequence"/>
</dbReference>
<dbReference type="InterPro" id="IPR002912">
    <property type="entry name" value="ACT_dom"/>
</dbReference>
<dbReference type="InterPro" id="IPR054352">
    <property type="entry name" value="ACT_Aspartokinase"/>
</dbReference>
<evidence type="ECO:0000256" key="8">
    <source>
        <dbReference type="RuleBase" id="RU003448"/>
    </source>
</evidence>
<dbReference type="Gene3D" id="3.30.70.260">
    <property type="match status" value="2"/>
</dbReference>
<dbReference type="FunFam" id="3.40.1160.10:FF:000023">
    <property type="entry name" value="Probable aspartokinase"/>
    <property type="match status" value="1"/>
</dbReference>
<dbReference type="InterPro" id="IPR005260">
    <property type="entry name" value="Asp_kin_monofn"/>
</dbReference>
<evidence type="ECO:0000256" key="1">
    <source>
        <dbReference type="ARBA" id="ARBA00004685"/>
    </source>
</evidence>
<protein>
    <recommendedName>
        <fullName evidence="8">Aspartokinase</fullName>
        <ecNumber evidence="8">2.7.2.4</ecNumber>
    </recommendedName>
</protein>
<evidence type="ECO:0000313" key="11">
    <source>
        <dbReference type="Proteomes" id="UP000298138"/>
    </source>
</evidence>
<comment type="pathway">
    <text evidence="1">Mycotoxin biosynthesis.</text>
</comment>
<dbReference type="FunFam" id="3.30.2130.10:FF:000001">
    <property type="entry name" value="Bifunctional aspartokinase/homoserine dehydrogenase"/>
    <property type="match status" value="1"/>
</dbReference>
<dbReference type="GO" id="GO:0005524">
    <property type="term" value="F:ATP binding"/>
    <property type="evidence" value="ECO:0007669"/>
    <property type="project" value="UniProtKB-KW"/>
</dbReference>
<evidence type="ECO:0000256" key="3">
    <source>
        <dbReference type="ARBA" id="ARBA00022679"/>
    </source>
</evidence>
<dbReference type="GO" id="GO:0009090">
    <property type="term" value="P:homoserine biosynthetic process"/>
    <property type="evidence" value="ECO:0007669"/>
    <property type="project" value="TreeGrafter"/>
</dbReference>
<dbReference type="SUPFAM" id="SSF53633">
    <property type="entry name" value="Carbamate kinase-like"/>
    <property type="match status" value="1"/>
</dbReference>
<dbReference type="InterPro" id="IPR036393">
    <property type="entry name" value="AceGlu_kinase-like_sf"/>
</dbReference>
<dbReference type="PROSITE" id="PS51671">
    <property type="entry name" value="ACT"/>
    <property type="match status" value="1"/>
</dbReference>
<dbReference type="Pfam" id="PF22468">
    <property type="entry name" value="ACT_9"/>
    <property type="match status" value="1"/>
</dbReference>
<dbReference type="STRING" id="341454.A0A4S2N5C3"/>